<name>A0ABD5QGW7_9EURY</name>
<dbReference type="AlphaFoldDB" id="A0ABD5QGW7"/>
<protein>
    <recommendedName>
        <fullName evidence="3">YbjN domain-containing protein</fullName>
    </recommendedName>
</protein>
<keyword evidence="2" id="KW-1185">Reference proteome</keyword>
<comment type="caution">
    <text evidence="1">The sequence shown here is derived from an EMBL/GenBank/DDBJ whole genome shotgun (WGS) entry which is preliminary data.</text>
</comment>
<proteinExistence type="predicted"/>
<dbReference type="RefSeq" id="WP_114576059.1">
    <property type="nucleotide sequence ID" value="NZ_JAIVEF010000006.1"/>
</dbReference>
<dbReference type="EMBL" id="JBHSJG010000038">
    <property type="protein sequence ID" value="MFC4989041.1"/>
    <property type="molecule type" value="Genomic_DNA"/>
</dbReference>
<gene>
    <name evidence="1" type="ORF">ACFPFO_14950</name>
</gene>
<sequence length="157" mass="17701">MTRHVSDEQVRHWLDDTVLRSVESHDESGTEFNFELELSRLPIHVIKEEQWGPVRIVGRNGFEGEGATELLRDDDRRSQLLQSIGPMLAATPGFYTFLDGEGAPAALRHASTLQLEARLYPEETTQQALMDGVMGIGSCMRYVRDVVVAMTPTEREE</sequence>
<reference evidence="1 2" key="1">
    <citation type="journal article" date="2019" name="Int. J. Syst. Evol. Microbiol.">
        <title>The Global Catalogue of Microorganisms (GCM) 10K type strain sequencing project: providing services to taxonomists for standard genome sequencing and annotation.</title>
        <authorList>
            <consortium name="The Broad Institute Genomics Platform"/>
            <consortium name="The Broad Institute Genome Sequencing Center for Infectious Disease"/>
            <person name="Wu L."/>
            <person name="Ma J."/>
        </authorList>
    </citation>
    <scope>NUCLEOTIDE SEQUENCE [LARGE SCALE GENOMIC DNA]</scope>
    <source>
        <strain evidence="1 2">CGMCC 1.15824</strain>
    </source>
</reference>
<evidence type="ECO:0008006" key="3">
    <source>
        <dbReference type="Google" id="ProtNLM"/>
    </source>
</evidence>
<evidence type="ECO:0000313" key="1">
    <source>
        <dbReference type="EMBL" id="MFC4989041.1"/>
    </source>
</evidence>
<dbReference type="Gene3D" id="3.30.1460.10">
    <property type="match status" value="1"/>
</dbReference>
<accession>A0ABD5QGW7</accession>
<evidence type="ECO:0000313" key="2">
    <source>
        <dbReference type="Proteomes" id="UP001595925"/>
    </source>
</evidence>
<organism evidence="1 2">
    <name type="scientific">Saliphagus infecundisoli</name>
    <dbReference type="NCBI Taxonomy" id="1849069"/>
    <lineage>
        <taxon>Archaea</taxon>
        <taxon>Methanobacteriati</taxon>
        <taxon>Methanobacteriota</taxon>
        <taxon>Stenosarchaea group</taxon>
        <taxon>Halobacteria</taxon>
        <taxon>Halobacteriales</taxon>
        <taxon>Natrialbaceae</taxon>
        <taxon>Saliphagus</taxon>
    </lineage>
</organism>
<dbReference type="Proteomes" id="UP001595925">
    <property type="component" value="Unassembled WGS sequence"/>
</dbReference>